<evidence type="ECO:0000256" key="4">
    <source>
        <dbReference type="ARBA" id="ARBA00023136"/>
    </source>
</evidence>
<dbReference type="EMBL" id="CP041395">
    <property type="protein sequence ID" value="QDM07319.1"/>
    <property type="molecule type" value="Genomic_DNA"/>
</dbReference>
<dbReference type="Proteomes" id="UP000318823">
    <property type="component" value="Chromosome"/>
</dbReference>
<accession>A0AAP9ITU7</accession>
<sequence>MSLIKNNSIFQYIAVLLIIAMSGAHVILGLYVPINLLLIMFLAYSFFFYKHQKGKINKWPLISLIVIVLWIIIEQKIINIAYDNYYYQYIIFYVGTFLIVSAISFDDFVRKLLSCIKWLSLISIIINELYWAELIAGKYYANVLSSGITVSAYIFNMGWGSQNRLASIFWEPGQYQIILNFTLILCSNDIIDLFKEHRYMILIKKYIILIVALMLTKSTAGYIAFGIICIYVMFNVLDKRKIGQAIIVTAFCVTCVSVLLSSDAVQEKFAQKNETRDTSYSIRMMDNLGLLRMIQERPIVGYGIQTKSFQRRAYAIDNRTSSNGWLNAGAQLGLPFLIFLLFSVWHGLKNMFRDRKMICICFVVVIVAQANEAAYALPFLSLFLFRFKAMKEKQHAYLNR</sequence>
<organism evidence="7 8">
    <name type="scientific">Bacteroides ovatus</name>
    <dbReference type="NCBI Taxonomy" id="28116"/>
    <lineage>
        <taxon>Bacteria</taxon>
        <taxon>Pseudomonadati</taxon>
        <taxon>Bacteroidota</taxon>
        <taxon>Bacteroidia</taxon>
        <taxon>Bacteroidales</taxon>
        <taxon>Bacteroidaceae</taxon>
        <taxon>Bacteroides</taxon>
    </lineage>
</organism>
<protein>
    <submittedName>
        <fullName evidence="7">O-antigen ligase family protein</fullName>
    </submittedName>
</protein>
<feature type="transmembrane region" description="Helical" evidence="5">
    <location>
        <begin position="85"/>
        <end position="105"/>
    </location>
</feature>
<dbReference type="InterPro" id="IPR051533">
    <property type="entry name" value="WaaL-like"/>
</dbReference>
<dbReference type="InterPro" id="IPR007016">
    <property type="entry name" value="O-antigen_ligase-rel_domated"/>
</dbReference>
<feature type="transmembrane region" description="Helical" evidence="5">
    <location>
        <begin position="12"/>
        <end position="44"/>
    </location>
</feature>
<keyword evidence="2 5" id="KW-0812">Transmembrane</keyword>
<evidence type="ECO:0000313" key="7">
    <source>
        <dbReference type="EMBL" id="QDM07319.1"/>
    </source>
</evidence>
<dbReference type="GO" id="GO:0016874">
    <property type="term" value="F:ligase activity"/>
    <property type="evidence" value="ECO:0007669"/>
    <property type="project" value="UniProtKB-KW"/>
</dbReference>
<evidence type="ECO:0000259" key="6">
    <source>
        <dbReference type="Pfam" id="PF04932"/>
    </source>
</evidence>
<evidence type="ECO:0000256" key="1">
    <source>
        <dbReference type="ARBA" id="ARBA00004141"/>
    </source>
</evidence>
<feature type="transmembrane region" description="Helical" evidence="5">
    <location>
        <begin position="357"/>
        <end position="385"/>
    </location>
</feature>
<evidence type="ECO:0000256" key="5">
    <source>
        <dbReference type="SAM" id="Phobius"/>
    </source>
</evidence>
<feature type="transmembrane region" description="Helical" evidence="5">
    <location>
        <begin position="206"/>
        <end position="236"/>
    </location>
</feature>
<keyword evidence="7" id="KW-0436">Ligase</keyword>
<evidence type="ECO:0000256" key="2">
    <source>
        <dbReference type="ARBA" id="ARBA00022692"/>
    </source>
</evidence>
<feature type="transmembrane region" description="Helical" evidence="5">
    <location>
        <begin position="111"/>
        <end position="132"/>
    </location>
</feature>
<evidence type="ECO:0000313" key="8">
    <source>
        <dbReference type="Proteomes" id="UP000318823"/>
    </source>
</evidence>
<dbReference type="GO" id="GO:0016020">
    <property type="term" value="C:membrane"/>
    <property type="evidence" value="ECO:0007669"/>
    <property type="project" value="UniProtKB-SubCell"/>
</dbReference>
<feature type="domain" description="O-antigen ligase-related" evidence="6">
    <location>
        <begin position="207"/>
        <end position="340"/>
    </location>
</feature>
<keyword evidence="3 5" id="KW-1133">Transmembrane helix</keyword>
<dbReference type="PANTHER" id="PTHR37422">
    <property type="entry name" value="TEICHURONIC ACID BIOSYNTHESIS PROTEIN TUAE"/>
    <property type="match status" value="1"/>
</dbReference>
<evidence type="ECO:0000256" key="3">
    <source>
        <dbReference type="ARBA" id="ARBA00022989"/>
    </source>
</evidence>
<reference evidence="8" key="1">
    <citation type="journal article" date="2018" name="J. Anim. Genet.">
        <title>Acquired interbacterial defense systems protect against interspecies antagonism in the human gut microbiome.</title>
        <authorList>
            <person name="Ross B.D."/>
            <person name="Verster A.J."/>
            <person name="Radey M.C."/>
            <person name="Schmidtke D.T."/>
            <person name="Pope C.E."/>
            <person name="Hoffman L.R."/>
            <person name="Hajjar A."/>
            <person name="Peterson S.B."/>
            <person name="Borenstein E."/>
            <person name="Mougous J."/>
        </authorList>
    </citation>
    <scope>NUCLEOTIDE SEQUENCE [LARGE SCALE GENOMIC DNA]</scope>
    <source>
        <strain evidence="8">3725 D1 iv</strain>
    </source>
</reference>
<feature type="transmembrane region" description="Helical" evidence="5">
    <location>
        <begin position="325"/>
        <end position="345"/>
    </location>
</feature>
<dbReference type="RefSeq" id="WP_042994394.1">
    <property type="nucleotide sequence ID" value="NZ_CAXSRA010000009.1"/>
</dbReference>
<feature type="transmembrane region" description="Helical" evidence="5">
    <location>
        <begin position="242"/>
        <end position="262"/>
    </location>
</feature>
<comment type="subcellular location">
    <subcellularLocation>
        <location evidence="1">Membrane</location>
        <topology evidence="1">Multi-pass membrane protein</topology>
    </subcellularLocation>
</comment>
<name>A0AAP9ITU7_BACOV</name>
<feature type="transmembrane region" description="Helical" evidence="5">
    <location>
        <begin position="56"/>
        <end position="73"/>
    </location>
</feature>
<keyword evidence="4 5" id="KW-0472">Membrane</keyword>
<feature type="transmembrane region" description="Helical" evidence="5">
    <location>
        <begin position="139"/>
        <end position="155"/>
    </location>
</feature>
<dbReference type="AlphaFoldDB" id="A0AAP9ITU7"/>
<dbReference type="Pfam" id="PF04932">
    <property type="entry name" value="Wzy_C"/>
    <property type="match status" value="1"/>
</dbReference>
<gene>
    <name evidence="7" type="ORF">DYI28_00515</name>
</gene>
<proteinExistence type="predicted"/>
<dbReference type="PANTHER" id="PTHR37422:SF23">
    <property type="entry name" value="TEICHURONIC ACID BIOSYNTHESIS PROTEIN TUAE"/>
    <property type="match status" value="1"/>
</dbReference>